<evidence type="ECO:0000259" key="2">
    <source>
        <dbReference type="Pfam" id="PF01757"/>
    </source>
</evidence>
<feature type="domain" description="SGNH" evidence="3">
    <location>
        <begin position="431"/>
        <end position="631"/>
    </location>
</feature>
<protein>
    <submittedName>
        <fullName evidence="4">Peptidoglycan/LPS O-acetylase OafA/YrhL</fullName>
    </submittedName>
</protein>
<feature type="transmembrane region" description="Helical" evidence="1">
    <location>
        <begin position="98"/>
        <end position="116"/>
    </location>
</feature>
<feature type="domain" description="Acyltransferase 3" evidence="2">
    <location>
        <begin position="6"/>
        <end position="337"/>
    </location>
</feature>
<feature type="transmembrane region" description="Helical" evidence="1">
    <location>
        <begin position="161"/>
        <end position="180"/>
    </location>
</feature>
<gene>
    <name evidence="4" type="ORF">EV657_1623</name>
</gene>
<dbReference type="PANTHER" id="PTHR23028">
    <property type="entry name" value="ACETYLTRANSFERASE"/>
    <property type="match status" value="1"/>
</dbReference>
<dbReference type="InterPro" id="IPR002656">
    <property type="entry name" value="Acyl_transf_3_dom"/>
</dbReference>
<feature type="transmembrane region" description="Helical" evidence="1">
    <location>
        <begin position="219"/>
        <end position="236"/>
    </location>
</feature>
<name>A0A4R8F313_9RHOB</name>
<evidence type="ECO:0000259" key="3">
    <source>
        <dbReference type="Pfam" id="PF19040"/>
    </source>
</evidence>
<dbReference type="EMBL" id="SOEB01000062">
    <property type="protein sequence ID" value="TDX19442.1"/>
    <property type="molecule type" value="Genomic_DNA"/>
</dbReference>
<evidence type="ECO:0000313" key="5">
    <source>
        <dbReference type="Proteomes" id="UP000295484"/>
    </source>
</evidence>
<comment type="caution">
    <text evidence="4">The sequence shown here is derived from an EMBL/GenBank/DDBJ whole genome shotgun (WGS) entry which is preliminary data.</text>
</comment>
<sequence length="649" mass="72637">MRYRPDIDGLRALAVLPVILYHADIPLFGGGFVGVDVFFVVSGFLITGILISELDEGRFSILRFYERRSRRILPALFAMMIVSLPFALALMLPSQLKLFGQSFFAIVVFASNILFWKKVDYFAAPAEESPLLHTWSLAVEEQFYVIFPILLWLLWKLGRRYLIGLIIVLSIISLGLAEWASSRFPGPNFYLLPTRAWELGVGAMAAFWIRRPSHLARPGLSLFGVAMILAAIFLYSDETPFPSFYTLLPVLGAALVVLYGANSVENPPTKGETRHDNLAAHILCNQPMVFVGLISYSAYLWHQPIFAFARLSRLTPPPMGMMAGLALLSLLIAWLSWRFVEQPFRRPERRWLSGRQSIFAGSAIGMAAFAAIGYVFVSFNGFEARWRANHQDQPALLAGLDYHNSRNMYDQFVSGGCFFSGGSASVPKSFEHCFNLDPERINYVLIGDSFAAQYAKALEEHYSSAHLVQLTISGCRPIWNGQGLGMCTDLYKTRIKRFIEDNAEQLGGIIIAAHWRSIELHDLEHTINWLHGLGLKTAIVGPGPDYGSALPEILIKASDHESLSSTNRFSAPERWRVQEEYRGMAERTGARFLPIMDYLCTPDGACQNFTSDGDLIIFDYGHLTLSGTRDLIKAHFPATLVDMFSSASR</sequence>
<dbReference type="RefSeq" id="WP_134079827.1">
    <property type="nucleotide sequence ID" value="NZ_SOEB01000062.1"/>
</dbReference>
<feature type="transmembrane region" description="Helical" evidence="1">
    <location>
        <begin position="27"/>
        <end position="51"/>
    </location>
</feature>
<feature type="transmembrane region" description="Helical" evidence="1">
    <location>
        <begin position="319"/>
        <end position="337"/>
    </location>
</feature>
<dbReference type="Pfam" id="PF01757">
    <property type="entry name" value="Acyl_transf_3"/>
    <property type="match status" value="1"/>
</dbReference>
<dbReference type="GO" id="GO:0009103">
    <property type="term" value="P:lipopolysaccharide biosynthetic process"/>
    <property type="evidence" value="ECO:0007669"/>
    <property type="project" value="TreeGrafter"/>
</dbReference>
<keyword evidence="1" id="KW-0812">Transmembrane</keyword>
<organism evidence="4 5">
    <name type="scientific">Rhodovulum visakhapatnamense</name>
    <dbReference type="NCBI Taxonomy" id="364297"/>
    <lineage>
        <taxon>Bacteria</taxon>
        <taxon>Pseudomonadati</taxon>
        <taxon>Pseudomonadota</taxon>
        <taxon>Alphaproteobacteria</taxon>
        <taxon>Rhodobacterales</taxon>
        <taxon>Paracoccaceae</taxon>
        <taxon>Rhodovulum</taxon>
    </lineage>
</organism>
<proteinExistence type="predicted"/>
<feature type="transmembrane region" description="Helical" evidence="1">
    <location>
        <begin position="282"/>
        <end position="299"/>
    </location>
</feature>
<feature type="transmembrane region" description="Helical" evidence="1">
    <location>
        <begin position="358"/>
        <end position="377"/>
    </location>
</feature>
<feature type="transmembrane region" description="Helical" evidence="1">
    <location>
        <begin position="72"/>
        <end position="92"/>
    </location>
</feature>
<dbReference type="Proteomes" id="UP000295484">
    <property type="component" value="Unassembled WGS sequence"/>
</dbReference>
<evidence type="ECO:0000256" key="1">
    <source>
        <dbReference type="SAM" id="Phobius"/>
    </source>
</evidence>
<dbReference type="InterPro" id="IPR043968">
    <property type="entry name" value="SGNH"/>
</dbReference>
<accession>A0A4R8F313</accession>
<keyword evidence="1" id="KW-0472">Membrane</keyword>
<dbReference type="InterPro" id="IPR050879">
    <property type="entry name" value="Acyltransferase_3"/>
</dbReference>
<feature type="transmembrane region" description="Helical" evidence="1">
    <location>
        <begin position="242"/>
        <end position="261"/>
    </location>
</feature>
<evidence type="ECO:0000313" key="4">
    <source>
        <dbReference type="EMBL" id="TDX19442.1"/>
    </source>
</evidence>
<dbReference type="PANTHER" id="PTHR23028:SF53">
    <property type="entry name" value="ACYL_TRANSF_3 DOMAIN-CONTAINING PROTEIN"/>
    <property type="match status" value="1"/>
</dbReference>
<dbReference type="AlphaFoldDB" id="A0A4R8F313"/>
<reference evidence="4 5" key="1">
    <citation type="submission" date="2019-03" db="EMBL/GenBank/DDBJ databases">
        <title>Genomic Encyclopedia of Type Strains, Phase IV (KMG-IV): sequencing the most valuable type-strain genomes for metagenomic binning, comparative biology and taxonomic classification.</title>
        <authorList>
            <person name="Goeker M."/>
        </authorList>
    </citation>
    <scope>NUCLEOTIDE SEQUENCE [LARGE SCALE GENOMIC DNA]</scope>
    <source>
        <strain evidence="4 5">JA181</strain>
    </source>
</reference>
<keyword evidence="1" id="KW-1133">Transmembrane helix</keyword>
<dbReference type="GO" id="GO:0016020">
    <property type="term" value="C:membrane"/>
    <property type="evidence" value="ECO:0007669"/>
    <property type="project" value="TreeGrafter"/>
</dbReference>
<dbReference type="Pfam" id="PF19040">
    <property type="entry name" value="SGNH"/>
    <property type="match status" value="1"/>
</dbReference>
<dbReference type="GO" id="GO:0016747">
    <property type="term" value="F:acyltransferase activity, transferring groups other than amino-acyl groups"/>
    <property type="evidence" value="ECO:0007669"/>
    <property type="project" value="InterPro"/>
</dbReference>